<feature type="region of interest" description="Disordered" evidence="1">
    <location>
        <begin position="1643"/>
        <end position="1665"/>
    </location>
</feature>
<evidence type="ECO:0000313" key="3">
    <source>
        <dbReference type="WBParaSite" id="scaffold626_cov214.g1452"/>
    </source>
</evidence>
<accession>A0A915MY57</accession>
<organism evidence="2 3">
    <name type="scientific">Meloidogyne javanica</name>
    <name type="common">Root-knot nematode worm</name>
    <dbReference type="NCBI Taxonomy" id="6303"/>
    <lineage>
        <taxon>Eukaryota</taxon>
        <taxon>Metazoa</taxon>
        <taxon>Ecdysozoa</taxon>
        <taxon>Nematoda</taxon>
        <taxon>Chromadorea</taxon>
        <taxon>Rhabditida</taxon>
        <taxon>Tylenchina</taxon>
        <taxon>Tylenchomorpha</taxon>
        <taxon>Tylenchoidea</taxon>
        <taxon>Meloidogynidae</taxon>
        <taxon>Meloidogyninae</taxon>
        <taxon>Meloidogyne</taxon>
        <taxon>Meloidogyne incognita group</taxon>
    </lineage>
</organism>
<dbReference type="WBParaSite" id="scaffold626_cov214.g1452">
    <property type="protein sequence ID" value="scaffold626_cov214.g1452"/>
    <property type="gene ID" value="scaffold626_cov214.g1452"/>
</dbReference>
<evidence type="ECO:0000256" key="1">
    <source>
        <dbReference type="SAM" id="MobiDB-lite"/>
    </source>
</evidence>
<sequence>MYGNVLKLERFWNMKNKKSEKIVKGREEGLCICSPGWLGAGCELCVLGMECETTEPQLSLILPQAGPLNFGNLSNQEKEDLPKFVYAYGNDFPKVNYSCIFGSTISVRGQWISTSLIRCEYPTNILIGPSKLTFGLIPLDSKQFVANNLDWPTVKFRLFKESDIEGGGGGLKLDPFQEQIYWSSPLGRSKPYLISLKIENDGEEIGSHQLINWTIKVNPSYSAELERKGISNKKPPFAFNSSLPLLVHIYATDSARPVPLEDLPIWTGRSRRRDDEEGGDGFCCFRRLLYPYLGTAEKIAITVRHPGSDLEEHLHSRDLHDETDALEWTQERVEITDYLNEVQPKEWDQNNKSLTLNYSLRLSPLGGDCKDGWRFEVLEPREFIFIVENDKLQMLQDKPGTYFVKLKFQSFGDVEISEENNARIPLRVVFMCMPTGQSLTIEQTLVGLIFPGKEEIKVVTGAKLNPKRLFVDLNKNPFNVISLNIYLPNDLSNKLQKDNLKETESFLPFTLIWINRPSQNNWRFWLKLKSEEIEKYKNILNESGGNVDGAFLIKGNENTSLFSPPIVHFRPAVFTPQSLSNFVDVVYVQGSTNSFVSVQPGWNSNNQILDFPMSNLNSSLCLGCGFRQLINLKQSSMETKCDAMTVSVPFWSAQPIGHSPAILKFSQYFLLTSENNKINNEEEDIGENGEEEDNKILNNDNQQFKFPRICHQKEDENVDGQANCNKEKNGPKEMLKLIKCIRKIDWNCPLHPIESEMAPHIEGQIFNQIGYTKPFRSGLGLLFPALGLIEAQLLNFPTLLADFLQQLKKIFPQLIIYSLTSERFYNQFITAISINSPNGSIVDWNELDVSLGDLRPSSEKLIKLWNYLVQLLNGGQLNLLENGTESNLMIKNLKELIIRSDRLKTVTRQFGADNPFSLFRDVLNKIFENISFNSDKTNVTAEGDIQEQKIAWADVQVEPLEPIEGLEFSISATIQARQSLINKLESIQLNLRFGQSNNLKFRIGPIFNSKKEPMNLRAGERLRVEWTVVPVPEFRLTGPILKKIDLTFAYQLGGRRLAQRLNSPSIKILPQPSLRLLAFGQPTIPTSLPGSPPFSLMLSAINSGYSTLKMVQLLELRPNFSLIGNENRQSSIDFKIDGINLESLKELGNEGMAESLSFGQIKSGEASHLFLNISLEYNDDRQYKIEKSALFRSFSAVVSVDGSLLPPGQFEQKFFLIHETTHNHAMLIVSEYSNPFPLYLFSKRHNSLTPLTTLQLIEEKESRPQINGHSFLTRIFALRRLSLISTSQEDENLRSSVGAIFASVNVGTAQTFENGAKLLRVAEIGPQGRRRPINMSLVWIGRISNEKTTLINFIDLRASPAIPQLIYELLFGLPEHFNLPFFSQPFYQLNLALPVKTNGKQKVLARMEAISPTNKQIKYSLLTTQMNSTLSIVPSTGDIVLSDDLLEPYEYCLNVVATDSEGQSSRVPFQLNILKRENEGMTEECQLFNEESNNLYNNEFKPIEKQKEEKDFFYFTSTTTTIQLTNNKIEEEKITTIPLIISSEPSISAKPIFVHKIVGDSTLSPLTTLKGKLATVGDSLLEKELKGNETENIYSLASTSILPPLEESPLNNLRTVQPHRFSTRQQSGSLKIAGLSGGGVGTRIGQNNGRKINGSSIQRESKGDMASQASATTMAEMACRLRSTKPIWALICDMAKTVYRSTMINA</sequence>
<feature type="compositionally biased region" description="Polar residues" evidence="1">
    <location>
        <begin position="1644"/>
        <end position="1658"/>
    </location>
</feature>
<dbReference type="Proteomes" id="UP000887561">
    <property type="component" value="Unplaced"/>
</dbReference>
<protein>
    <submittedName>
        <fullName evidence="3">EGF-like domain-containing protein</fullName>
    </submittedName>
</protein>
<keyword evidence="2" id="KW-1185">Reference proteome</keyword>
<evidence type="ECO:0000313" key="2">
    <source>
        <dbReference type="Proteomes" id="UP000887561"/>
    </source>
</evidence>
<name>A0A915MY57_MELJA</name>
<dbReference type="GO" id="GO:0016020">
    <property type="term" value="C:membrane"/>
    <property type="evidence" value="ECO:0007669"/>
    <property type="project" value="InterPro"/>
</dbReference>
<dbReference type="InterPro" id="IPR015919">
    <property type="entry name" value="Cadherin-like_sf"/>
</dbReference>
<proteinExistence type="predicted"/>
<reference evidence="3" key="1">
    <citation type="submission" date="2022-11" db="UniProtKB">
        <authorList>
            <consortium name="WormBaseParasite"/>
        </authorList>
    </citation>
    <scope>IDENTIFICATION</scope>
</reference>
<dbReference type="SUPFAM" id="SSF49313">
    <property type="entry name" value="Cadherin-like"/>
    <property type="match status" value="1"/>
</dbReference>
<dbReference type="CDD" id="cd11304">
    <property type="entry name" value="Cadherin_repeat"/>
    <property type="match status" value="1"/>
</dbReference>
<dbReference type="Gene3D" id="2.60.40.60">
    <property type="entry name" value="Cadherins"/>
    <property type="match status" value="1"/>
</dbReference>
<dbReference type="GO" id="GO:0005509">
    <property type="term" value="F:calcium ion binding"/>
    <property type="evidence" value="ECO:0007669"/>
    <property type="project" value="InterPro"/>
</dbReference>